<keyword evidence="2" id="KW-0233">DNA recombination</keyword>
<sequence length="455" mass="52608">MPYTEWRGNFCRVRWKTGRIKPNGKPEYDSQGGFTDEDVAYAYGLDRESDVRNARYVSRRDGSILMSTYCPKWLKTQDVGHLRWRTIDGILRNHIVPYWGETSVGDIKASDYRVWSLHLDAQPGVGDAYAREIRLVFSMIMDDAVDDSLRAESPVKKKSRRGKYTKKPREKKQDMQIKEVHQLALNALTFWGFAGYVFFLTMPFTVMRPAELYALRREFCHPNWPTSDPDLERRKEALERYGPTALPVLRVQWQFQREFGKGPVKLFPPKYESHRNLSLPGFLAELHTALLATHDNEYLFPAIGGGLLANANFSYSYWQPVSRGRPASEEFERVRLGQPQLVTSRRPLPEVPATAYAGKRLYLLRHGGKEWLDEDRHSRIAVETRMGHEVAGVEGLYSHVTLTMEQEIADSLQTRWLRFVASEGEHWKVPSPTALPFDLEEWWKQQVKAAQDLDA</sequence>
<evidence type="ECO:0000256" key="1">
    <source>
        <dbReference type="ARBA" id="ARBA00023125"/>
    </source>
</evidence>
<proteinExistence type="predicted"/>
<keyword evidence="1" id="KW-0238">DNA-binding</keyword>
<keyword evidence="4" id="KW-1133">Transmembrane helix</keyword>
<evidence type="ECO:0000313" key="6">
    <source>
        <dbReference type="Proteomes" id="UP001631957"/>
    </source>
</evidence>
<evidence type="ECO:0000256" key="2">
    <source>
        <dbReference type="ARBA" id="ARBA00023172"/>
    </source>
</evidence>
<feature type="transmembrane region" description="Helical" evidence="4">
    <location>
        <begin position="183"/>
        <end position="207"/>
    </location>
</feature>
<dbReference type="RefSeq" id="WP_103544106.1">
    <property type="nucleotide sequence ID" value="NZ_JBJVNI010000034.1"/>
</dbReference>
<dbReference type="Proteomes" id="UP001631957">
    <property type="component" value="Unassembled WGS sequence"/>
</dbReference>
<gene>
    <name evidence="5" type="ORF">ACKI18_42545</name>
</gene>
<dbReference type="Gene3D" id="1.10.150.130">
    <property type="match status" value="1"/>
</dbReference>
<keyword evidence="6" id="KW-1185">Reference proteome</keyword>
<dbReference type="InterPro" id="IPR013762">
    <property type="entry name" value="Integrase-like_cat_sf"/>
</dbReference>
<dbReference type="InterPro" id="IPR010998">
    <property type="entry name" value="Integrase_recombinase_N"/>
</dbReference>
<keyword evidence="4" id="KW-0812">Transmembrane</keyword>
<dbReference type="EMBL" id="JBJVNI010000034">
    <property type="protein sequence ID" value="MFM9615353.1"/>
    <property type="molecule type" value="Genomic_DNA"/>
</dbReference>
<evidence type="ECO:0000313" key="5">
    <source>
        <dbReference type="EMBL" id="MFM9615353.1"/>
    </source>
</evidence>
<evidence type="ECO:0000256" key="4">
    <source>
        <dbReference type="SAM" id="Phobius"/>
    </source>
</evidence>
<protein>
    <submittedName>
        <fullName evidence="5">Integrase</fullName>
    </submittedName>
</protein>
<dbReference type="Gene3D" id="1.10.443.10">
    <property type="entry name" value="Intergrase catalytic core"/>
    <property type="match status" value="1"/>
</dbReference>
<keyword evidence="4" id="KW-0472">Membrane</keyword>
<feature type="compositionally biased region" description="Basic residues" evidence="3">
    <location>
        <begin position="156"/>
        <end position="170"/>
    </location>
</feature>
<evidence type="ECO:0000256" key="3">
    <source>
        <dbReference type="SAM" id="MobiDB-lite"/>
    </source>
</evidence>
<reference evidence="5 6" key="1">
    <citation type="submission" date="2024-12" db="EMBL/GenBank/DDBJ databases">
        <title>Forecasting of Potato common scab and diversities of Pathogenic streptomyces spp. in china.</title>
        <authorList>
            <person name="Handique U."/>
            <person name="Wu J."/>
        </authorList>
    </citation>
    <scope>NUCLEOTIDE SEQUENCE [LARGE SCALE GENOMIC DNA]</scope>
    <source>
        <strain evidence="5 6">ZRIMU1530</strain>
    </source>
</reference>
<comment type="caution">
    <text evidence="5">The sequence shown here is derived from an EMBL/GenBank/DDBJ whole genome shotgun (WGS) entry which is preliminary data.</text>
</comment>
<accession>A0ABW9I8N5</accession>
<dbReference type="SUPFAM" id="SSF56349">
    <property type="entry name" value="DNA breaking-rejoining enzymes"/>
    <property type="match status" value="1"/>
</dbReference>
<name>A0ABW9I8N5_9ACTN</name>
<organism evidence="5 6">
    <name type="scientific">Streptomyces niveiscabiei</name>
    <dbReference type="NCBI Taxonomy" id="164115"/>
    <lineage>
        <taxon>Bacteria</taxon>
        <taxon>Bacillati</taxon>
        <taxon>Actinomycetota</taxon>
        <taxon>Actinomycetes</taxon>
        <taxon>Kitasatosporales</taxon>
        <taxon>Streptomycetaceae</taxon>
        <taxon>Streptomyces</taxon>
    </lineage>
</organism>
<dbReference type="InterPro" id="IPR011010">
    <property type="entry name" value="DNA_brk_join_enz"/>
</dbReference>
<feature type="region of interest" description="Disordered" evidence="3">
    <location>
        <begin position="151"/>
        <end position="173"/>
    </location>
</feature>